<keyword evidence="9" id="KW-1185">Reference proteome</keyword>
<dbReference type="EMBL" id="JAAOZC010000001">
    <property type="protein sequence ID" value="NIJ06715.1"/>
    <property type="molecule type" value="Genomic_DNA"/>
</dbReference>
<comment type="caution">
    <text evidence="8">The sequence shown here is derived from an EMBL/GenBank/DDBJ whole genome shotgun (WGS) entry which is preliminary data.</text>
</comment>
<reference evidence="8 9" key="1">
    <citation type="submission" date="2020-03" db="EMBL/GenBank/DDBJ databases">
        <title>Genomic Encyclopedia of Type Strains, Phase III (KMG-III): the genomes of soil and plant-associated and newly described type strains.</title>
        <authorList>
            <person name="Whitman W."/>
        </authorList>
    </citation>
    <scope>NUCLEOTIDE SEQUENCE [LARGE SCALE GENOMIC DNA]</scope>
    <source>
        <strain evidence="8 9">CECT 8804</strain>
    </source>
</reference>
<evidence type="ECO:0000256" key="5">
    <source>
        <dbReference type="ARBA" id="ARBA00020555"/>
    </source>
</evidence>
<dbReference type="InterPro" id="IPR032466">
    <property type="entry name" value="Metal_Hydrolase"/>
</dbReference>
<evidence type="ECO:0000256" key="6">
    <source>
        <dbReference type="ARBA" id="ARBA00023235"/>
    </source>
</evidence>
<dbReference type="Gene3D" id="1.10.2020.10">
    <property type="entry name" value="uronate isomerase, domain 2, chain A"/>
    <property type="match status" value="1"/>
</dbReference>
<dbReference type="PANTHER" id="PTHR30068:SF4">
    <property type="entry name" value="URONATE ISOMERASE"/>
    <property type="match status" value="1"/>
</dbReference>
<organism evidence="8 9">
    <name type="scientific">Sphingomonas vulcanisoli</name>
    <dbReference type="NCBI Taxonomy" id="1658060"/>
    <lineage>
        <taxon>Bacteria</taxon>
        <taxon>Pseudomonadati</taxon>
        <taxon>Pseudomonadota</taxon>
        <taxon>Alphaproteobacteria</taxon>
        <taxon>Sphingomonadales</taxon>
        <taxon>Sphingomonadaceae</taxon>
        <taxon>Sphingomonas</taxon>
    </lineage>
</organism>
<evidence type="ECO:0000256" key="3">
    <source>
        <dbReference type="ARBA" id="ARBA00008397"/>
    </source>
</evidence>
<evidence type="ECO:0000313" key="9">
    <source>
        <dbReference type="Proteomes" id="UP000727456"/>
    </source>
</evidence>
<dbReference type="EC" id="5.3.1.12" evidence="4 7"/>
<dbReference type="Pfam" id="PF02614">
    <property type="entry name" value="UxaC"/>
    <property type="match status" value="1"/>
</dbReference>
<keyword evidence="6 7" id="KW-0413">Isomerase</keyword>
<protein>
    <recommendedName>
        <fullName evidence="5 7">Uronate isomerase</fullName>
        <ecNumber evidence="4 7">5.3.1.12</ecNumber>
    </recommendedName>
    <alternativeName>
        <fullName evidence="7">Glucuronate isomerase</fullName>
    </alternativeName>
    <alternativeName>
        <fullName evidence="7">Uronic isomerase</fullName>
    </alternativeName>
</protein>
<name>A0ABX0TSD9_9SPHN</name>
<sequence length="471" mass="53097">MSAPLILHPDRLFPADLTTRSIARRLYAEVASLPIISPHGHTDPSWFSSDALFSDPANLLIVPDHYVFRMLHSQGVPLEALGIARRDGGAVERDPRTIWRLFAKQYHLFRGTPSAMWLNWVFAELFGLEERLSPETADLYYDRIDAALATDAFRPRALMDRLNIEVLTTTENPLDPLEAHQTIRASGWQGRVLTAYRPDPVVDPEFEGFLANLDKLGAITGKDARSWQGYLDAHRDRRAFFKAMGATSTDHGHPTARTADLPFAESESLFARVQSPSVTAADAELFRAQMLTEMARMSTEDGLVMQLHPGSFRNHSRNTLANFGRDKGADIPTQTGYVEGLKPLLDRFGDAPGFTLILFTLDETAYSRELAPLAGFYPCLRLGPAWWFHDSPEGMMRFREQTTETAGFYNMVGFNDDTRAFLSIPARHDVARRIDCSFLARLVAEHRLDEDEAAELAYDLTYRLVKEAYRL</sequence>
<dbReference type="RefSeq" id="WP_341786258.1">
    <property type="nucleotide sequence ID" value="NZ_JAAOZC010000001.1"/>
</dbReference>
<dbReference type="GO" id="GO:0008880">
    <property type="term" value="F:glucuronate isomerase activity"/>
    <property type="evidence" value="ECO:0007669"/>
    <property type="project" value="UniProtKB-EC"/>
</dbReference>
<evidence type="ECO:0000256" key="4">
    <source>
        <dbReference type="ARBA" id="ARBA00012546"/>
    </source>
</evidence>
<dbReference type="Gene3D" id="3.20.20.140">
    <property type="entry name" value="Metal-dependent hydrolases"/>
    <property type="match status" value="1"/>
</dbReference>
<evidence type="ECO:0000256" key="1">
    <source>
        <dbReference type="ARBA" id="ARBA00001165"/>
    </source>
</evidence>
<gene>
    <name evidence="7" type="primary">uxaC</name>
    <name evidence="8" type="ORF">FHS31_000297</name>
</gene>
<comment type="catalytic activity">
    <reaction evidence="1 7">
        <text>D-glucuronate = D-fructuronate</text>
        <dbReference type="Rhea" id="RHEA:13049"/>
        <dbReference type="ChEBI" id="CHEBI:58720"/>
        <dbReference type="ChEBI" id="CHEBI:59863"/>
        <dbReference type="EC" id="5.3.1.12"/>
    </reaction>
</comment>
<dbReference type="PANTHER" id="PTHR30068">
    <property type="entry name" value="URONATE ISOMERASE"/>
    <property type="match status" value="1"/>
</dbReference>
<comment type="catalytic activity">
    <reaction evidence="7">
        <text>aldehydo-D-galacturonate = keto-D-tagaturonate</text>
        <dbReference type="Rhea" id="RHEA:27702"/>
        <dbReference type="ChEBI" id="CHEBI:12952"/>
        <dbReference type="ChEBI" id="CHEBI:17886"/>
    </reaction>
</comment>
<evidence type="ECO:0000313" key="8">
    <source>
        <dbReference type="EMBL" id="NIJ06715.1"/>
    </source>
</evidence>
<proteinExistence type="inferred from homology"/>
<evidence type="ECO:0000256" key="7">
    <source>
        <dbReference type="HAMAP-Rule" id="MF_00675"/>
    </source>
</evidence>
<evidence type="ECO:0000256" key="2">
    <source>
        <dbReference type="ARBA" id="ARBA00004892"/>
    </source>
</evidence>
<dbReference type="HAMAP" id="MF_00675">
    <property type="entry name" value="UxaC"/>
    <property type="match status" value="1"/>
</dbReference>
<dbReference type="NCBIfam" id="NF002794">
    <property type="entry name" value="PRK02925.1"/>
    <property type="match status" value="1"/>
</dbReference>
<dbReference type="Proteomes" id="UP000727456">
    <property type="component" value="Unassembled WGS sequence"/>
</dbReference>
<comment type="pathway">
    <text evidence="2 7">Carbohydrate metabolism; pentose and glucuronate interconversion.</text>
</comment>
<dbReference type="InterPro" id="IPR003766">
    <property type="entry name" value="Uronate_isomerase"/>
</dbReference>
<comment type="similarity">
    <text evidence="3 7">Belongs to the metallo-dependent hydrolases superfamily. Uronate isomerase family.</text>
</comment>
<dbReference type="SUPFAM" id="SSF51556">
    <property type="entry name" value="Metallo-dependent hydrolases"/>
    <property type="match status" value="1"/>
</dbReference>
<accession>A0ABX0TSD9</accession>